<dbReference type="AlphaFoldDB" id="A0A8B8BWW9"/>
<evidence type="ECO:0000256" key="1">
    <source>
        <dbReference type="SAM" id="MobiDB-lite"/>
    </source>
</evidence>
<accession>A0A8B8BWW9</accession>
<dbReference type="RefSeq" id="XP_022307349.1">
    <property type="nucleotide sequence ID" value="XM_022451641.1"/>
</dbReference>
<name>A0A8B8BWW9_CRAVI</name>
<keyword evidence="2" id="KW-1185">Reference proteome</keyword>
<proteinExistence type="predicted"/>
<feature type="compositionally biased region" description="Polar residues" evidence="1">
    <location>
        <begin position="19"/>
        <end position="47"/>
    </location>
</feature>
<protein>
    <submittedName>
        <fullName evidence="3">Uncharacterized protein LOC111113393</fullName>
    </submittedName>
</protein>
<reference evidence="3" key="1">
    <citation type="submission" date="2025-08" db="UniProtKB">
        <authorList>
            <consortium name="RefSeq"/>
        </authorList>
    </citation>
    <scope>IDENTIFICATION</scope>
    <source>
        <tissue evidence="3">Whole sample</tissue>
    </source>
</reference>
<gene>
    <name evidence="3" type="primary">LOC111113393</name>
</gene>
<organism evidence="2 3">
    <name type="scientific">Crassostrea virginica</name>
    <name type="common">Eastern oyster</name>
    <dbReference type="NCBI Taxonomy" id="6565"/>
    <lineage>
        <taxon>Eukaryota</taxon>
        <taxon>Metazoa</taxon>
        <taxon>Spiralia</taxon>
        <taxon>Lophotrochozoa</taxon>
        <taxon>Mollusca</taxon>
        <taxon>Bivalvia</taxon>
        <taxon>Autobranchia</taxon>
        <taxon>Pteriomorphia</taxon>
        <taxon>Ostreida</taxon>
        <taxon>Ostreoidea</taxon>
        <taxon>Ostreidae</taxon>
        <taxon>Crassostrea</taxon>
    </lineage>
</organism>
<dbReference type="KEGG" id="cvn:111113393"/>
<feature type="region of interest" description="Disordered" evidence="1">
    <location>
        <begin position="1"/>
        <end position="63"/>
    </location>
</feature>
<evidence type="ECO:0000313" key="3">
    <source>
        <dbReference type="RefSeq" id="XP_022307349.1"/>
    </source>
</evidence>
<evidence type="ECO:0000313" key="2">
    <source>
        <dbReference type="Proteomes" id="UP000694844"/>
    </source>
</evidence>
<dbReference type="Proteomes" id="UP000694844">
    <property type="component" value="Chromosome 9"/>
</dbReference>
<feature type="compositionally biased region" description="Basic and acidic residues" evidence="1">
    <location>
        <begin position="52"/>
        <end position="61"/>
    </location>
</feature>
<sequence>MKVSREKRSIKSHEKGKNRQTMSIERSLGENCNQQRGLRSYSTQALSGQGHVHQEELKKDQGTQSELSMADFNLWYRFLTCPFASRFRTIHTQPVLSECQDNKKAVQREEDRD</sequence>
<feature type="compositionally biased region" description="Basic and acidic residues" evidence="1">
    <location>
        <begin position="1"/>
        <end position="17"/>
    </location>
</feature>
<dbReference type="GeneID" id="111113393"/>